<protein>
    <submittedName>
        <fullName evidence="2">Alkylhydroperoxidase</fullName>
    </submittedName>
</protein>
<keyword evidence="3" id="KW-1185">Reference proteome</keyword>
<dbReference type="AlphaFoldDB" id="A0A2N5E377"/>
<dbReference type="PANTHER" id="PTHR35446">
    <property type="entry name" value="SI:CH211-175M2.5"/>
    <property type="match status" value="1"/>
</dbReference>
<gene>
    <name evidence="2" type="ORF">CYR32_10785</name>
</gene>
<dbReference type="InterPro" id="IPR003779">
    <property type="entry name" value="CMD-like"/>
</dbReference>
<dbReference type="EMBL" id="PJZH01000009">
    <property type="protein sequence ID" value="PLR35148.1"/>
    <property type="molecule type" value="Genomic_DNA"/>
</dbReference>
<dbReference type="Gene3D" id="1.20.1290.10">
    <property type="entry name" value="AhpD-like"/>
    <property type="match status" value="1"/>
</dbReference>
<accession>A0A2N5E377</accession>
<dbReference type="Proteomes" id="UP000234503">
    <property type="component" value="Unassembled WGS sequence"/>
</dbReference>
<dbReference type="OrthoDB" id="9808310at2"/>
<feature type="domain" description="Carboxymuconolactone decarboxylase-like" evidence="1">
    <location>
        <begin position="42"/>
        <end position="98"/>
    </location>
</feature>
<dbReference type="Pfam" id="PF02627">
    <property type="entry name" value="CMD"/>
    <property type="match status" value="1"/>
</dbReference>
<dbReference type="SUPFAM" id="SSF69118">
    <property type="entry name" value="AhpD-like"/>
    <property type="match status" value="1"/>
</dbReference>
<dbReference type="InterPro" id="IPR004675">
    <property type="entry name" value="AhpD_core"/>
</dbReference>
<dbReference type="GO" id="GO:0051920">
    <property type="term" value="F:peroxiredoxin activity"/>
    <property type="evidence" value="ECO:0007669"/>
    <property type="project" value="InterPro"/>
</dbReference>
<keyword evidence="2" id="KW-0575">Peroxidase</keyword>
<reference evidence="2 3" key="1">
    <citation type="submission" date="2017-12" db="EMBL/GenBank/DDBJ databases">
        <title>Characterization of six clinical isolates of Enterochimera gen. nov., a novel genus of the Yersiniaciae family and the three species Enterochimera arupensis sp. nov., Enterochimera coloradensis sp. nov, and Enterochimera californica sp. nov.</title>
        <authorList>
            <person name="Rossi A."/>
            <person name="Fisher M."/>
        </authorList>
    </citation>
    <scope>NUCLEOTIDE SEQUENCE [LARGE SCALE GENOMIC DNA]</scope>
    <source>
        <strain evidence="3">2016-Iso4</strain>
    </source>
</reference>
<evidence type="ECO:0000313" key="3">
    <source>
        <dbReference type="Proteomes" id="UP000234503"/>
    </source>
</evidence>
<name>A0A2N5E377_9GAMM</name>
<proteinExistence type="predicted"/>
<dbReference type="NCBIfam" id="TIGR00778">
    <property type="entry name" value="ahpD_dom"/>
    <property type="match status" value="1"/>
</dbReference>
<evidence type="ECO:0000259" key="1">
    <source>
        <dbReference type="Pfam" id="PF02627"/>
    </source>
</evidence>
<dbReference type="PANTHER" id="PTHR35446:SF3">
    <property type="entry name" value="CMD DOMAIN-CONTAINING PROTEIN"/>
    <property type="match status" value="1"/>
</dbReference>
<organism evidence="2 3">
    <name type="scientific">Chimaeribacter coloradensis</name>
    <dbReference type="NCBI Taxonomy" id="2060068"/>
    <lineage>
        <taxon>Bacteria</taxon>
        <taxon>Pseudomonadati</taxon>
        <taxon>Pseudomonadota</taxon>
        <taxon>Gammaproteobacteria</taxon>
        <taxon>Enterobacterales</taxon>
        <taxon>Yersiniaceae</taxon>
        <taxon>Chimaeribacter</taxon>
    </lineage>
</organism>
<comment type="caution">
    <text evidence="2">The sequence shown here is derived from an EMBL/GenBank/DDBJ whole genome shotgun (WGS) entry which is preliminary data.</text>
</comment>
<sequence length="180" mass="19065">MNRLPVITPDDAGGKTAGLFSSIKSAMGKVPNAYLAIGSHAPDILAQALQLNAALARSSLSAREREAINLIVSEESGCDYCLAAHTPLARKAGYTEAQTLQLRQGYIEGDSKIDALVRFVQILVSTRGTLAGDHVGAFKAAGFTDQQVVETVGAVTAILFTNMFNRINDTEVDFPAVKAL</sequence>
<keyword evidence="2" id="KW-0560">Oxidoreductase</keyword>
<dbReference type="RefSeq" id="WP_101824405.1">
    <property type="nucleotide sequence ID" value="NZ_PJZH01000009.1"/>
</dbReference>
<dbReference type="InterPro" id="IPR029032">
    <property type="entry name" value="AhpD-like"/>
</dbReference>
<evidence type="ECO:0000313" key="2">
    <source>
        <dbReference type="EMBL" id="PLR35148.1"/>
    </source>
</evidence>